<dbReference type="InterPro" id="IPR003661">
    <property type="entry name" value="HisK_dim/P_dom"/>
</dbReference>
<reference evidence="5 6" key="1">
    <citation type="submission" date="2021-03" db="EMBL/GenBank/DDBJ databases">
        <title>Complete Genome Sequences of Two Lysobacter Strains Isolated from Sea Water (Lysobacter caseinilyticus) and Soil (Lysobacter helvus) in South Korea.</title>
        <authorList>
            <person name="Watanabe Y."/>
            <person name="Arakawa K."/>
        </authorList>
    </citation>
    <scope>NUCLEOTIDE SEQUENCE [LARGE SCALE GENOMIC DNA]</scope>
    <source>
        <strain evidence="5 6">D10</strain>
    </source>
</reference>
<dbReference type="PANTHER" id="PTHR43547">
    <property type="entry name" value="TWO-COMPONENT HISTIDINE KINASE"/>
    <property type="match status" value="1"/>
</dbReference>
<dbReference type="CDD" id="cd00082">
    <property type="entry name" value="HisKA"/>
    <property type="match status" value="1"/>
</dbReference>
<dbReference type="SUPFAM" id="SSF55874">
    <property type="entry name" value="ATPase domain of HSP90 chaperone/DNA topoisomerase II/histidine kinase"/>
    <property type="match status" value="1"/>
</dbReference>
<evidence type="ECO:0000259" key="4">
    <source>
        <dbReference type="PROSITE" id="PS50109"/>
    </source>
</evidence>
<dbReference type="PANTHER" id="PTHR43547:SF2">
    <property type="entry name" value="HYBRID SIGNAL TRANSDUCTION HISTIDINE KINASE C"/>
    <property type="match status" value="1"/>
</dbReference>
<dbReference type="EC" id="2.7.13.3" evidence="2"/>
<gene>
    <name evidence="5" type="ORF">LYSHEL_22740</name>
</gene>
<evidence type="ECO:0000256" key="2">
    <source>
        <dbReference type="ARBA" id="ARBA00012438"/>
    </source>
</evidence>
<feature type="domain" description="Histidine kinase" evidence="4">
    <location>
        <begin position="179"/>
        <end position="396"/>
    </location>
</feature>
<organism evidence="5 6">
    <name type="scientific">Lysobacter helvus</name>
    <dbReference type="NCBI Taxonomy" id="2675059"/>
    <lineage>
        <taxon>Bacteria</taxon>
        <taxon>Pseudomonadati</taxon>
        <taxon>Pseudomonadota</taxon>
        <taxon>Gammaproteobacteria</taxon>
        <taxon>Lysobacterales</taxon>
        <taxon>Lysobacteraceae</taxon>
        <taxon>Lysobacter</taxon>
    </lineage>
</organism>
<name>A0ABM7QFH6_9GAMM</name>
<comment type="catalytic activity">
    <reaction evidence="1">
        <text>ATP + protein L-histidine = ADP + protein N-phospho-L-histidine.</text>
        <dbReference type="EC" id="2.7.13.3"/>
    </reaction>
</comment>
<dbReference type="RefSeq" id="WP_213434186.1">
    <property type="nucleotide sequence ID" value="NZ_AP024546.1"/>
</dbReference>
<dbReference type="InterPro" id="IPR005467">
    <property type="entry name" value="His_kinase_dom"/>
</dbReference>
<dbReference type="InterPro" id="IPR029016">
    <property type="entry name" value="GAF-like_dom_sf"/>
</dbReference>
<dbReference type="SMART" id="SM00387">
    <property type="entry name" value="HATPase_c"/>
    <property type="match status" value="1"/>
</dbReference>
<dbReference type="Gene3D" id="3.30.450.40">
    <property type="match status" value="1"/>
</dbReference>
<dbReference type="Gene3D" id="1.10.287.130">
    <property type="match status" value="1"/>
</dbReference>
<sequence length="412" mass="43932">MEHANTLPRDLQIVAIVQRLAVCADAAQVCHALAECTRKLIGADGVTVVMRDHERCRYVEENAIGELWKGQDFAIGECISGWAMLHDEQLAILDIRQDPRIPQSLYAATFVHSLAMTPIGHDPAIGAMGVYWSHEHAATDDELASLRAIADSAALALVNLRLVEELRAANARKEQFLASLAHELGALLGPLRTSLHLQGNASDLDAHRRARDIMTRQVARQARLVDHLLEGSVLLTGLASSTCVPLDLGEEITEAVRAHDAAAQAAEVRLALAPLPDRMPMLGDPARIRQALAQLLDNSVRCTPPGGRIEVSAAIVGANAVVHVVDTGIGISPRTLPHVFEPFSRPAEEPERSLAGLGLGLSMVSAIAAMHGGSATLSSDGPGQGAIATLEFPLRESVRGQAHPRSARGTLH</sequence>
<evidence type="ECO:0000313" key="5">
    <source>
        <dbReference type="EMBL" id="BCT96403.1"/>
    </source>
</evidence>
<evidence type="ECO:0000313" key="6">
    <source>
        <dbReference type="Proteomes" id="UP000680514"/>
    </source>
</evidence>
<keyword evidence="3" id="KW-0597">Phosphoprotein</keyword>
<dbReference type="Pfam" id="PF13185">
    <property type="entry name" value="GAF_2"/>
    <property type="match status" value="1"/>
</dbReference>
<proteinExistence type="predicted"/>
<protein>
    <recommendedName>
        <fullName evidence="2">histidine kinase</fullName>
        <ecNumber evidence="2">2.7.13.3</ecNumber>
    </recommendedName>
</protein>
<dbReference type="InterPro" id="IPR003594">
    <property type="entry name" value="HATPase_dom"/>
</dbReference>
<dbReference type="SMART" id="SM00065">
    <property type="entry name" value="GAF"/>
    <property type="match status" value="1"/>
</dbReference>
<dbReference type="EMBL" id="AP024546">
    <property type="protein sequence ID" value="BCT96403.1"/>
    <property type="molecule type" value="Genomic_DNA"/>
</dbReference>
<dbReference type="PROSITE" id="PS50109">
    <property type="entry name" value="HIS_KIN"/>
    <property type="match status" value="1"/>
</dbReference>
<dbReference type="CDD" id="cd00075">
    <property type="entry name" value="HATPase"/>
    <property type="match status" value="1"/>
</dbReference>
<evidence type="ECO:0000256" key="1">
    <source>
        <dbReference type="ARBA" id="ARBA00000085"/>
    </source>
</evidence>
<dbReference type="Proteomes" id="UP000680514">
    <property type="component" value="Chromosome"/>
</dbReference>
<dbReference type="InterPro" id="IPR036097">
    <property type="entry name" value="HisK_dim/P_sf"/>
</dbReference>
<dbReference type="SUPFAM" id="SSF55781">
    <property type="entry name" value="GAF domain-like"/>
    <property type="match status" value="1"/>
</dbReference>
<dbReference type="Gene3D" id="3.30.565.10">
    <property type="entry name" value="Histidine kinase-like ATPase, C-terminal domain"/>
    <property type="match status" value="1"/>
</dbReference>
<dbReference type="InterPro" id="IPR003018">
    <property type="entry name" value="GAF"/>
</dbReference>
<evidence type="ECO:0000256" key="3">
    <source>
        <dbReference type="ARBA" id="ARBA00022553"/>
    </source>
</evidence>
<dbReference type="InterPro" id="IPR004358">
    <property type="entry name" value="Sig_transdc_His_kin-like_C"/>
</dbReference>
<keyword evidence="6" id="KW-1185">Reference proteome</keyword>
<accession>A0ABM7QFH6</accession>
<dbReference type="Pfam" id="PF02518">
    <property type="entry name" value="HATPase_c"/>
    <property type="match status" value="1"/>
</dbReference>
<dbReference type="SUPFAM" id="SSF47384">
    <property type="entry name" value="Homodimeric domain of signal transducing histidine kinase"/>
    <property type="match status" value="1"/>
</dbReference>
<dbReference type="PRINTS" id="PR00344">
    <property type="entry name" value="BCTRLSENSOR"/>
</dbReference>
<dbReference type="InterPro" id="IPR036890">
    <property type="entry name" value="HATPase_C_sf"/>
</dbReference>